<feature type="signal peptide" evidence="2">
    <location>
        <begin position="1"/>
        <end position="22"/>
    </location>
</feature>
<protein>
    <submittedName>
        <fullName evidence="3">Uncharacterized protein</fullName>
    </submittedName>
</protein>
<gene>
    <name evidence="3" type="ORF">OG367_38330</name>
</gene>
<accession>A0ABZ1ZWB9</accession>
<dbReference type="Proteomes" id="UP001431926">
    <property type="component" value="Chromosome"/>
</dbReference>
<organism evidence="3 4">
    <name type="scientific">Streptomyces anulatus</name>
    <name type="common">Streptomyces chrysomallus</name>
    <dbReference type="NCBI Taxonomy" id="1892"/>
    <lineage>
        <taxon>Bacteria</taxon>
        <taxon>Bacillati</taxon>
        <taxon>Actinomycetota</taxon>
        <taxon>Actinomycetes</taxon>
        <taxon>Kitasatosporales</taxon>
        <taxon>Streptomycetaceae</taxon>
        <taxon>Streptomyces</taxon>
    </lineage>
</organism>
<keyword evidence="4" id="KW-1185">Reference proteome</keyword>
<proteinExistence type="predicted"/>
<evidence type="ECO:0000256" key="1">
    <source>
        <dbReference type="SAM" id="MobiDB-lite"/>
    </source>
</evidence>
<feature type="chain" id="PRO_5045742015" evidence="2">
    <location>
        <begin position="23"/>
        <end position="214"/>
    </location>
</feature>
<evidence type="ECO:0000256" key="2">
    <source>
        <dbReference type="SAM" id="SignalP"/>
    </source>
</evidence>
<evidence type="ECO:0000313" key="3">
    <source>
        <dbReference type="EMBL" id="WUX41732.1"/>
    </source>
</evidence>
<evidence type="ECO:0000313" key="4">
    <source>
        <dbReference type="Proteomes" id="UP001431926"/>
    </source>
</evidence>
<sequence length="214" mass="23587">MRNLASTFTTLALSFGVLSGFAAPVAADDSPLPAALKAEAEWFQGLGHSGVAALQAKSKECDAALKKSLTEKFVNRSEAEMREEMQERAEAVKKMREKNPGMTEEEATTKLNQEMFERLEPAVCKDPDIARLEAFVAAFNARNNKTVSDVECRQGGGTSLHYNPVSWCEGGRWNHHPMSTGRKTHAQTGSMPDYSLPDRPWKDRTRSMPGSAPR</sequence>
<feature type="region of interest" description="Disordered" evidence="1">
    <location>
        <begin position="178"/>
        <end position="214"/>
    </location>
</feature>
<name>A0ABZ1ZWB9_STRAQ</name>
<reference evidence="3" key="1">
    <citation type="submission" date="2022-10" db="EMBL/GenBank/DDBJ databases">
        <title>The complete genomes of actinobacterial strains from the NBC collection.</title>
        <authorList>
            <person name="Joergensen T.S."/>
            <person name="Alvarez Arevalo M."/>
            <person name="Sterndorff E.B."/>
            <person name="Faurdal D."/>
            <person name="Vuksanovic O."/>
            <person name="Mourched A.-S."/>
            <person name="Charusanti P."/>
            <person name="Shaw S."/>
            <person name="Blin K."/>
            <person name="Weber T."/>
        </authorList>
    </citation>
    <scope>NUCLEOTIDE SEQUENCE</scope>
    <source>
        <strain evidence="3">NBC_01436</strain>
    </source>
</reference>
<dbReference type="RefSeq" id="WP_329359721.1">
    <property type="nucleotide sequence ID" value="NZ_CP108640.1"/>
</dbReference>
<keyword evidence="2" id="KW-0732">Signal</keyword>
<dbReference type="EMBL" id="CP109491">
    <property type="protein sequence ID" value="WUX41732.1"/>
    <property type="molecule type" value="Genomic_DNA"/>
</dbReference>